<accession>A0AAP0GBP0</accession>
<dbReference type="AlphaFoldDB" id="A0AAP0GBP0"/>
<comment type="caution">
    <text evidence="1">The sequence shown here is derived from an EMBL/GenBank/DDBJ whole genome shotgun (WGS) entry which is preliminary data.</text>
</comment>
<evidence type="ECO:0000313" key="1">
    <source>
        <dbReference type="EMBL" id="KAK8950694.1"/>
    </source>
</evidence>
<dbReference type="SUPFAM" id="SSF54277">
    <property type="entry name" value="CAD &amp; PB1 domains"/>
    <property type="match status" value="1"/>
</dbReference>
<name>A0AAP0GBP0_9ASPA</name>
<evidence type="ECO:0000313" key="2">
    <source>
        <dbReference type="Proteomes" id="UP001418222"/>
    </source>
</evidence>
<dbReference type="EMBL" id="JBBWWQ010000003">
    <property type="protein sequence ID" value="KAK8950694.1"/>
    <property type="molecule type" value="Genomic_DNA"/>
</dbReference>
<organism evidence="1 2">
    <name type="scientific">Platanthera zijinensis</name>
    <dbReference type="NCBI Taxonomy" id="2320716"/>
    <lineage>
        <taxon>Eukaryota</taxon>
        <taxon>Viridiplantae</taxon>
        <taxon>Streptophyta</taxon>
        <taxon>Embryophyta</taxon>
        <taxon>Tracheophyta</taxon>
        <taxon>Spermatophyta</taxon>
        <taxon>Magnoliopsida</taxon>
        <taxon>Liliopsida</taxon>
        <taxon>Asparagales</taxon>
        <taxon>Orchidaceae</taxon>
        <taxon>Orchidoideae</taxon>
        <taxon>Orchideae</taxon>
        <taxon>Orchidinae</taxon>
        <taxon>Platanthera</taxon>
    </lineage>
</organism>
<protein>
    <submittedName>
        <fullName evidence="1">Uncharacterized protein</fullName>
    </submittedName>
</protein>
<sequence>MAISDILRFFSRVSSLLIKLQKSMVVFDHATPKSLAEDISSIFRVDQILSGWKRSARVYQRAYLGKQLRAKIASIFNFSHDAVLIFTYTDEDDDTVSLNIDEELQSESDNQASSYSPVGNTSRLEEIIVILTSSVEDWTHQMEERQTQMVTQLRDL</sequence>
<keyword evidence="2" id="KW-1185">Reference proteome</keyword>
<dbReference type="Proteomes" id="UP001418222">
    <property type="component" value="Unassembled WGS sequence"/>
</dbReference>
<reference evidence="1 2" key="1">
    <citation type="journal article" date="2022" name="Nat. Plants">
        <title>Genomes of leafy and leafless Platanthera orchids illuminate the evolution of mycoheterotrophy.</title>
        <authorList>
            <person name="Li M.H."/>
            <person name="Liu K.W."/>
            <person name="Li Z."/>
            <person name="Lu H.C."/>
            <person name="Ye Q.L."/>
            <person name="Zhang D."/>
            <person name="Wang J.Y."/>
            <person name="Li Y.F."/>
            <person name="Zhong Z.M."/>
            <person name="Liu X."/>
            <person name="Yu X."/>
            <person name="Liu D.K."/>
            <person name="Tu X.D."/>
            <person name="Liu B."/>
            <person name="Hao Y."/>
            <person name="Liao X.Y."/>
            <person name="Jiang Y.T."/>
            <person name="Sun W.H."/>
            <person name="Chen J."/>
            <person name="Chen Y.Q."/>
            <person name="Ai Y."/>
            <person name="Zhai J.W."/>
            <person name="Wu S.S."/>
            <person name="Zhou Z."/>
            <person name="Hsiao Y.Y."/>
            <person name="Wu W.L."/>
            <person name="Chen Y.Y."/>
            <person name="Lin Y.F."/>
            <person name="Hsu J.L."/>
            <person name="Li C.Y."/>
            <person name="Wang Z.W."/>
            <person name="Zhao X."/>
            <person name="Zhong W.Y."/>
            <person name="Ma X.K."/>
            <person name="Ma L."/>
            <person name="Huang J."/>
            <person name="Chen G.Z."/>
            <person name="Huang M.Z."/>
            <person name="Huang L."/>
            <person name="Peng D.H."/>
            <person name="Luo Y.B."/>
            <person name="Zou S.Q."/>
            <person name="Chen S.P."/>
            <person name="Lan S."/>
            <person name="Tsai W.C."/>
            <person name="Van de Peer Y."/>
            <person name="Liu Z.J."/>
        </authorList>
    </citation>
    <scope>NUCLEOTIDE SEQUENCE [LARGE SCALE GENOMIC DNA]</scope>
    <source>
        <strain evidence="1">Lor287</strain>
    </source>
</reference>
<dbReference type="Gene3D" id="3.10.20.90">
    <property type="entry name" value="Phosphatidylinositol 3-kinase Catalytic Subunit, Chain A, domain 1"/>
    <property type="match status" value="1"/>
</dbReference>
<gene>
    <name evidence="1" type="ORF">KSP39_PZI003275</name>
</gene>
<proteinExistence type="predicted"/>